<dbReference type="AlphaFoldDB" id="A0A5C6M3Q8"/>
<evidence type="ECO:0000313" key="2">
    <source>
        <dbReference type="Proteomes" id="UP000321083"/>
    </source>
</evidence>
<comment type="caution">
    <text evidence="1">The sequence shown here is derived from an EMBL/GenBank/DDBJ whole genome shotgun (WGS) entry which is preliminary data.</text>
</comment>
<sequence>MILRASIRQHCAQPLRLRPFDTLYLNYIRSIRRVDQGRTPMETFAEGIALYQKFVHKGELLH</sequence>
<evidence type="ECO:0000313" key="1">
    <source>
        <dbReference type="EMBL" id="TWW08692.1"/>
    </source>
</evidence>
<protein>
    <submittedName>
        <fullName evidence="1">Uncharacterized protein</fullName>
    </submittedName>
</protein>
<gene>
    <name evidence="1" type="ORF">E3A20_21810</name>
</gene>
<proteinExistence type="predicted"/>
<dbReference type="Proteomes" id="UP000321083">
    <property type="component" value="Unassembled WGS sequence"/>
</dbReference>
<keyword evidence="2" id="KW-1185">Reference proteome</keyword>
<reference evidence="1 2" key="2">
    <citation type="submission" date="2019-08" db="EMBL/GenBank/DDBJ databases">
        <authorList>
            <person name="Henke P."/>
        </authorList>
    </citation>
    <scope>NUCLEOTIDE SEQUENCE [LARGE SCALE GENOMIC DNA]</scope>
    <source>
        <strain evidence="1">Phe10_nw2017</strain>
    </source>
</reference>
<accession>A0A5C6M3Q8</accession>
<dbReference type="EMBL" id="SRHE01000547">
    <property type="protein sequence ID" value="TWW08692.1"/>
    <property type="molecule type" value="Genomic_DNA"/>
</dbReference>
<reference evidence="1 2" key="1">
    <citation type="submission" date="2019-08" db="EMBL/GenBank/DDBJ databases">
        <title>100 year-old enigma solved: identification of Planctomyces bekefii, the type genus and species of the phylum Planctomycetes.</title>
        <authorList>
            <person name="Svetlana D.N."/>
            <person name="Overmann J."/>
        </authorList>
    </citation>
    <scope>NUCLEOTIDE SEQUENCE [LARGE SCALE GENOMIC DNA]</scope>
    <source>
        <strain evidence="1">Phe10_nw2017</strain>
    </source>
</reference>
<organism evidence="1 2">
    <name type="scientific">Planctomyces bekefii</name>
    <dbReference type="NCBI Taxonomy" id="1653850"/>
    <lineage>
        <taxon>Bacteria</taxon>
        <taxon>Pseudomonadati</taxon>
        <taxon>Planctomycetota</taxon>
        <taxon>Planctomycetia</taxon>
        <taxon>Planctomycetales</taxon>
        <taxon>Planctomycetaceae</taxon>
        <taxon>Planctomyces</taxon>
    </lineage>
</organism>
<name>A0A5C6M3Q8_9PLAN</name>